<gene>
    <name evidence="2" type="ORF">Q9L58_007726</name>
</gene>
<feature type="compositionally biased region" description="Polar residues" evidence="1">
    <location>
        <begin position="414"/>
        <end position="428"/>
    </location>
</feature>
<feature type="compositionally biased region" description="Basic and acidic residues" evidence="1">
    <location>
        <begin position="538"/>
        <end position="550"/>
    </location>
</feature>
<organism evidence="2 3">
    <name type="scientific">Discina gigas</name>
    <dbReference type="NCBI Taxonomy" id="1032678"/>
    <lineage>
        <taxon>Eukaryota</taxon>
        <taxon>Fungi</taxon>
        <taxon>Dikarya</taxon>
        <taxon>Ascomycota</taxon>
        <taxon>Pezizomycotina</taxon>
        <taxon>Pezizomycetes</taxon>
        <taxon>Pezizales</taxon>
        <taxon>Discinaceae</taxon>
        <taxon>Discina</taxon>
    </lineage>
</organism>
<feature type="region of interest" description="Disordered" evidence="1">
    <location>
        <begin position="346"/>
        <end position="432"/>
    </location>
</feature>
<evidence type="ECO:0008006" key="4">
    <source>
        <dbReference type="Google" id="ProtNLM"/>
    </source>
</evidence>
<name>A0ABR3GC61_9PEZI</name>
<dbReference type="CDD" id="cd14279">
    <property type="entry name" value="CUE"/>
    <property type="match status" value="1"/>
</dbReference>
<sequence>MPPPRLINIDPIGNLLIISKVPGKPTPYHFRVSSKTLALASPLFASLFPDAVSHIGQYQLVISDDIPETVGTLLELCHFGRTAPLPYAPLKGLYSLAELSQKYALVSPLVPWISIWAEPLHTLRKLDFSKGEDLNLWLTVACVYNQGPLFLKITKQAVLTGNAEILDVSRWKYPYSEIIGKISPKRIDAISKLIAIALTLLGRYQITESICKQSTNSKQCDAILLGSVLKGLMGLGVYQPIPAAPYPGMTVIGLADEIKSFPFMWDPAHGDTCGAAIKEEMEKTMKLVTEILDGVNGLDLKKIKFKKGWGQVESLVVTTVEDLDDVIQQGQRQQGHREEVVEVSQVLNQQEGGEHKQQEKQEEEEREEEWAEYQKNEGQETEEQVVERQEQEDDGGEIGAKDSVEDEDLPTTDIIDTTSENESVTSVMTEPPAGVMDDFLETEETVQDFGPQKFFGDTELDRTTAGSPLIDDMPKESENEEMVVANLPLVEETQMEKRFESSIATGSLLIQKNGIQSARDRTRLVEQQLEATNSVTREKQKEQLRPEAKDFVPSFPLGPAPPERNRHYMPRSRRELSQHIRTAPVPQHVASRANAEAKGQQWQAPGPELVQKYQRGPRSRFHPEVTVRDVSESSHVTEVKRLKERFPSLDGKIIFECLRQNKWNSEEAAKVLGSSNDVGLKFPVLEPTILHAQKPIIGSRRVSPATSTTGTQKYFGDSAVEPPHPEAPEAPRKAEKARGSTISAPHLVSGASDSGAAGSTADSWPAVDDATILRAVKAPENSLKMRKLLAIFPGVGADREIVDAFFQCGWDLERAVKRLEDLGHVRKENGGRGCWEGEGGE</sequence>
<comment type="caution">
    <text evidence="2">The sequence shown here is derived from an EMBL/GenBank/DDBJ whole genome shotgun (WGS) entry which is preliminary data.</text>
</comment>
<feature type="compositionally biased region" description="Basic and acidic residues" evidence="1">
    <location>
        <begin position="723"/>
        <end position="738"/>
    </location>
</feature>
<keyword evidence="3" id="KW-1185">Reference proteome</keyword>
<feature type="region of interest" description="Disordered" evidence="1">
    <location>
        <begin position="538"/>
        <end position="567"/>
    </location>
</feature>
<protein>
    <recommendedName>
        <fullName evidence="4">CUE domain-containing protein</fullName>
    </recommendedName>
</protein>
<feature type="region of interest" description="Disordered" evidence="1">
    <location>
        <begin position="701"/>
        <end position="740"/>
    </location>
</feature>
<feature type="compositionally biased region" description="Acidic residues" evidence="1">
    <location>
        <begin position="379"/>
        <end position="396"/>
    </location>
</feature>
<feature type="compositionally biased region" description="Acidic residues" evidence="1">
    <location>
        <begin position="361"/>
        <end position="371"/>
    </location>
</feature>
<evidence type="ECO:0000313" key="3">
    <source>
        <dbReference type="Proteomes" id="UP001447188"/>
    </source>
</evidence>
<evidence type="ECO:0000256" key="1">
    <source>
        <dbReference type="SAM" id="MobiDB-lite"/>
    </source>
</evidence>
<reference evidence="2 3" key="1">
    <citation type="submission" date="2024-02" db="EMBL/GenBank/DDBJ databases">
        <title>Discinaceae phylogenomics.</title>
        <authorList>
            <person name="Dirks A.C."/>
            <person name="James T.Y."/>
        </authorList>
    </citation>
    <scope>NUCLEOTIDE SEQUENCE [LARGE SCALE GENOMIC DNA]</scope>
    <source>
        <strain evidence="2 3">ACD0624</strain>
    </source>
</reference>
<proteinExistence type="predicted"/>
<evidence type="ECO:0000313" key="2">
    <source>
        <dbReference type="EMBL" id="KAL0633413.1"/>
    </source>
</evidence>
<accession>A0ABR3GC61</accession>
<dbReference type="Proteomes" id="UP001447188">
    <property type="component" value="Unassembled WGS sequence"/>
</dbReference>
<dbReference type="EMBL" id="JBBBZM010000127">
    <property type="protein sequence ID" value="KAL0633413.1"/>
    <property type="molecule type" value="Genomic_DNA"/>
</dbReference>